<dbReference type="GO" id="GO:0003697">
    <property type="term" value="F:single-stranded DNA binding"/>
    <property type="evidence" value="ECO:0007669"/>
    <property type="project" value="TreeGrafter"/>
</dbReference>
<dbReference type="Gene3D" id="1.10.150.20">
    <property type="entry name" value="5' to 3' exonuclease, C-terminal subdomain"/>
    <property type="match status" value="1"/>
</dbReference>
<feature type="region of interest" description="Disordered" evidence="1">
    <location>
        <begin position="122"/>
        <end position="194"/>
    </location>
</feature>
<feature type="compositionally biased region" description="Basic and acidic residues" evidence="1">
    <location>
        <begin position="122"/>
        <end position="143"/>
    </location>
</feature>
<keyword evidence="4" id="KW-1185">Reference proteome</keyword>
<gene>
    <name evidence="3" type="ORF">LITE_LOCUS7333</name>
</gene>
<evidence type="ECO:0000313" key="4">
    <source>
        <dbReference type="Proteomes" id="UP001154282"/>
    </source>
</evidence>
<evidence type="ECO:0000256" key="2">
    <source>
        <dbReference type="SAM" id="Phobius"/>
    </source>
</evidence>
<dbReference type="GO" id="GO:0070914">
    <property type="term" value="P:UV-damage excision repair"/>
    <property type="evidence" value="ECO:0007669"/>
    <property type="project" value="TreeGrafter"/>
</dbReference>
<dbReference type="EMBL" id="CAMGYJ010000003">
    <property type="protein sequence ID" value="CAI0391943.1"/>
    <property type="molecule type" value="Genomic_DNA"/>
</dbReference>
<evidence type="ECO:0000256" key="1">
    <source>
        <dbReference type="SAM" id="MobiDB-lite"/>
    </source>
</evidence>
<comment type="caution">
    <text evidence="3">The sequence shown here is derived from an EMBL/GenBank/DDBJ whole genome shotgun (WGS) entry which is preliminary data.</text>
</comment>
<dbReference type="PANTHER" id="PTHR12749:SF0">
    <property type="entry name" value="DNA EXCISION REPAIR PROTEIN ERCC-1"/>
    <property type="match status" value="1"/>
</dbReference>
<reference evidence="3" key="1">
    <citation type="submission" date="2022-08" db="EMBL/GenBank/DDBJ databases">
        <authorList>
            <person name="Gutierrez-Valencia J."/>
        </authorList>
    </citation>
    <scope>NUCLEOTIDE SEQUENCE</scope>
</reference>
<feature type="compositionally biased region" description="Low complexity" evidence="1">
    <location>
        <begin position="174"/>
        <end position="188"/>
    </location>
</feature>
<keyword evidence="2" id="KW-0812">Transmembrane</keyword>
<dbReference type="Proteomes" id="UP001154282">
    <property type="component" value="Unassembled WGS sequence"/>
</dbReference>
<dbReference type="PANTHER" id="PTHR12749">
    <property type="entry name" value="EXCISION REPAIR CROSS-COMPLEMENTING 1 ERCC1"/>
    <property type="match status" value="1"/>
</dbReference>
<accession>A0AAV0I5C0</accession>
<proteinExistence type="predicted"/>
<dbReference type="GO" id="GO:0003684">
    <property type="term" value="F:damaged DNA binding"/>
    <property type="evidence" value="ECO:0007669"/>
    <property type="project" value="InterPro"/>
</dbReference>
<dbReference type="GO" id="GO:0070522">
    <property type="term" value="C:ERCC4-ERCC1 complex"/>
    <property type="evidence" value="ECO:0007669"/>
    <property type="project" value="TreeGrafter"/>
</dbReference>
<dbReference type="AlphaFoldDB" id="A0AAV0I5C0"/>
<dbReference type="InterPro" id="IPR010994">
    <property type="entry name" value="RuvA_2-like"/>
</dbReference>
<dbReference type="GO" id="GO:0006312">
    <property type="term" value="P:mitotic recombination"/>
    <property type="evidence" value="ECO:0007669"/>
    <property type="project" value="TreeGrafter"/>
</dbReference>
<protein>
    <recommendedName>
        <fullName evidence="5">DNA excision repair protein ERCC-1</fullName>
    </recommendedName>
</protein>
<keyword evidence="2" id="KW-0472">Membrane</keyword>
<dbReference type="FunFam" id="1.10.150.20:FF:000017">
    <property type="entry name" value="DNA excision repair protein ERCC-1"/>
    <property type="match status" value="1"/>
</dbReference>
<evidence type="ECO:0000313" key="3">
    <source>
        <dbReference type="EMBL" id="CAI0391943.1"/>
    </source>
</evidence>
<evidence type="ECO:0008006" key="5">
    <source>
        <dbReference type="Google" id="ProtNLM"/>
    </source>
</evidence>
<keyword evidence="2" id="KW-1133">Transmembrane helix</keyword>
<dbReference type="SUPFAM" id="SSF47781">
    <property type="entry name" value="RuvA domain 2-like"/>
    <property type="match status" value="1"/>
</dbReference>
<organism evidence="3 4">
    <name type="scientific">Linum tenue</name>
    <dbReference type="NCBI Taxonomy" id="586396"/>
    <lineage>
        <taxon>Eukaryota</taxon>
        <taxon>Viridiplantae</taxon>
        <taxon>Streptophyta</taxon>
        <taxon>Embryophyta</taxon>
        <taxon>Tracheophyta</taxon>
        <taxon>Spermatophyta</taxon>
        <taxon>Magnoliopsida</taxon>
        <taxon>eudicotyledons</taxon>
        <taxon>Gunneridae</taxon>
        <taxon>Pentapetalae</taxon>
        <taxon>rosids</taxon>
        <taxon>fabids</taxon>
        <taxon>Malpighiales</taxon>
        <taxon>Linaceae</taxon>
        <taxon>Linum</taxon>
    </lineage>
</organism>
<dbReference type="GO" id="GO:0000110">
    <property type="term" value="C:nucleotide-excision repair factor 1 complex"/>
    <property type="evidence" value="ECO:0007669"/>
    <property type="project" value="TreeGrafter"/>
</dbReference>
<feature type="transmembrane region" description="Helical" evidence="2">
    <location>
        <begin position="6"/>
        <end position="34"/>
    </location>
</feature>
<dbReference type="Pfam" id="PF14520">
    <property type="entry name" value="HHH_5"/>
    <property type="match status" value="1"/>
</dbReference>
<sequence length="194" mass="21216">MIVLSGLFGLVYLITFPNKFLCLTCIGLWLILFVQLQHALTSVRHVNKTDVVTLGSTFGSLSSVMDASMEDLARCPGIGERKVKRLYDTFHEPFKRTVSNYPVVPETPTQGPSLEDQVAEVGVEKEGEEDTNRNKRRKKEPETTVKSALSAAFAKYANKFGKKNSKSQEKKAGGRSSSPGPEGGNSNSKEGESS</sequence>
<dbReference type="InterPro" id="IPR004579">
    <property type="entry name" value="ERCC1/RAD10/SWI10"/>
</dbReference>
<name>A0AAV0I5C0_9ROSI</name>